<dbReference type="PANTHER" id="PTHR42957">
    <property type="entry name" value="HELICASE MJ1565-RELATED"/>
    <property type="match status" value="1"/>
</dbReference>
<comment type="caution">
    <text evidence="2">The sequence shown here is derived from an EMBL/GenBank/DDBJ whole genome shotgun (WGS) entry which is preliminary data.</text>
</comment>
<keyword evidence="3" id="KW-1185">Reference proteome</keyword>
<dbReference type="GO" id="GO:0005524">
    <property type="term" value="F:ATP binding"/>
    <property type="evidence" value="ECO:0007669"/>
    <property type="project" value="UniProtKB-KW"/>
</dbReference>
<keyword evidence="2" id="KW-0547">Nucleotide-binding</keyword>
<dbReference type="EMBL" id="SSOD01000011">
    <property type="protein sequence ID" value="THF60384.1"/>
    <property type="molecule type" value="Genomic_DNA"/>
</dbReference>
<dbReference type="SUPFAM" id="SSF52540">
    <property type="entry name" value="P-loop containing nucleoside triphosphate hydrolases"/>
    <property type="match status" value="1"/>
</dbReference>
<proteinExistence type="predicted"/>
<dbReference type="InterPro" id="IPR027417">
    <property type="entry name" value="P-loop_NTPase"/>
</dbReference>
<dbReference type="OrthoDB" id="9816422at2"/>
<evidence type="ECO:0000313" key="2">
    <source>
        <dbReference type="EMBL" id="THF60384.1"/>
    </source>
</evidence>
<organism evidence="2 3">
    <name type="scientific">Pseudothauera rhizosphaerae</name>
    <dbReference type="NCBI Taxonomy" id="2565932"/>
    <lineage>
        <taxon>Bacteria</taxon>
        <taxon>Pseudomonadati</taxon>
        <taxon>Pseudomonadota</taxon>
        <taxon>Betaproteobacteria</taxon>
        <taxon>Rhodocyclales</taxon>
        <taxon>Zoogloeaceae</taxon>
        <taxon>Pseudothauera</taxon>
    </lineage>
</organism>
<gene>
    <name evidence="2" type="ORF">E6O51_14375</name>
</gene>
<dbReference type="InterPro" id="IPR008571">
    <property type="entry name" value="HerA-like"/>
</dbReference>
<dbReference type="AlphaFoldDB" id="A0A4S4ALJ3"/>
<sequence>MNSKQSLPSQLGKSVDKSPFNAQEALLKVMQPPKGSGIILGRSNRSKDSLSNLAYVGQVIESTVGRSYLGTGLWLDIDFPHVIYISGTRGSGKSFDLGVLIEGISALVEPSVIQHSVTPQCSILLDMQNQFWTLAYEPRANIPENAQQLDELKAWKLAANRLADCQVFIPKVTEPFTNTEHVFSLSASDVLPEEWCALIDQSLYSPQGHVIAACVERFGDDRYSLGDMIRFIESDANLQGTAEATRNAVVYKLRDIDRTQLFSRDGLNVQSLLHPGRCNIFMIRDLRNEDKAIVASIIARQLFRIMGQHHARRKVKAFFDEDGDESTLPNKVWLFIDEAHIVAPNDRPSPAREALVEYVKRGRDAGLSLVLATQQPSAIDDRILSQVNLSFNHRLTFQSDISAAVNRVPTKTLSSLKLAGATISDFGDMLRLLDAGECFIGDHSTSRAIISAIRPRITSHGGYNPS</sequence>
<accession>A0A4S4ALJ3</accession>
<reference evidence="2 3" key="1">
    <citation type="submission" date="2019-04" db="EMBL/GenBank/DDBJ databases">
        <title>Azoarcus rhizosphaerae sp. nov. isolated from rhizosphere of Ficus religiosa.</title>
        <authorList>
            <person name="Lin S.-Y."/>
            <person name="Hameed A."/>
            <person name="Hsu Y.-H."/>
            <person name="Young C.-C."/>
        </authorList>
    </citation>
    <scope>NUCLEOTIDE SEQUENCE [LARGE SCALE GENOMIC DNA]</scope>
    <source>
        <strain evidence="2 3">CC-YHH848</strain>
    </source>
</reference>
<dbReference type="Proteomes" id="UP000307956">
    <property type="component" value="Unassembled WGS sequence"/>
</dbReference>
<name>A0A4S4ALJ3_9RHOO</name>
<dbReference type="Gene3D" id="3.40.50.300">
    <property type="entry name" value="P-loop containing nucleotide triphosphate hydrolases"/>
    <property type="match status" value="1"/>
</dbReference>
<dbReference type="Pfam" id="PF01935">
    <property type="entry name" value="DUF87"/>
    <property type="match status" value="1"/>
</dbReference>
<evidence type="ECO:0000313" key="3">
    <source>
        <dbReference type="Proteomes" id="UP000307956"/>
    </source>
</evidence>
<dbReference type="InterPro" id="IPR002789">
    <property type="entry name" value="HerA_central"/>
</dbReference>
<dbReference type="PANTHER" id="PTHR42957:SF1">
    <property type="entry name" value="HELICASE MJ1565-RELATED"/>
    <property type="match status" value="1"/>
</dbReference>
<protein>
    <submittedName>
        <fullName evidence="2">ATP-binding protein</fullName>
    </submittedName>
</protein>
<feature type="domain" description="Helicase HerA central" evidence="1">
    <location>
        <begin position="85"/>
        <end position="301"/>
    </location>
</feature>
<keyword evidence="2" id="KW-0067">ATP-binding</keyword>
<evidence type="ECO:0000259" key="1">
    <source>
        <dbReference type="Pfam" id="PF01935"/>
    </source>
</evidence>
<dbReference type="RefSeq" id="WP_136385685.1">
    <property type="nucleotide sequence ID" value="NZ_SSOD01000011.1"/>
</dbReference>